<dbReference type="PROSITE" id="PS50800">
    <property type="entry name" value="SAP"/>
    <property type="match status" value="1"/>
</dbReference>
<dbReference type="EnsemblProtists" id="EKX44700">
    <property type="protein sequence ID" value="EKX44700"/>
    <property type="gene ID" value="GUITHDRAFT_139624"/>
</dbReference>
<feature type="compositionally biased region" description="Basic and acidic residues" evidence="1">
    <location>
        <begin position="311"/>
        <end position="331"/>
    </location>
</feature>
<reference evidence="4" key="3">
    <citation type="submission" date="2016-03" db="UniProtKB">
        <authorList>
            <consortium name="EnsemblProtists"/>
        </authorList>
    </citation>
    <scope>IDENTIFICATION</scope>
</reference>
<evidence type="ECO:0000313" key="4">
    <source>
        <dbReference type="EnsemblProtists" id="EKX44700"/>
    </source>
</evidence>
<proteinExistence type="predicted"/>
<evidence type="ECO:0000313" key="5">
    <source>
        <dbReference type="Proteomes" id="UP000011087"/>
    </source>
</evidence>
<feature type="domain" description="SAP" evidence="2">
    <location>
        <begin position="34"/>
        <end position="68"/>
    </location>
</feature>
<sequence length="410" mass="44661">MAAPARVVGACLAWASSRGLPSQLSCHRSCEAALSSMKKEELRALCSSLGLNHDGSTAQLILSVVETIVARRVPLPPEYPSLNYVSSLSAHSVDVLPSLRCWKCGASVEPCVKNIADFQVGSWPPGDSRRWQNCESVVIPSLICHAECAREELEEAGRRGETARPPSNQQSTRRRSCRVGDFATIVGLRWEERWIGLQEILMLERGGSLADGLIDVPTGPCIERVALQLLNWFSMSCESWGEKSYLPARVYLTRRTKLCCRGGSIVGFMTFTDSPDKHFVLPSLNAIFVLPGARRKGACREMVQDFVRGVEERERGSNRARREGEGGREGGEGEGEGEGDWKGDKDSGDSASNLRKLMGIEVRRVCVFACMLVDGDEGPGIAEAPPCPSPHPLSCHPQEGDNSLLLLPAS</sequence>
<keyword evidence="5" id="KW-1185">Reference proteome</keyword>
<dbReference type="PaxDb" id="55529-EKX44700"/>
<reference evidence="5" key="2">
    <citation type="submission" date="2012-11" db="EMBL/GenBank/DDBJ databases">
        <authorList>
            <person name="Kuo A."/>
            <person name="Curtis B.A."/>
            <person name="Tanifuji G."/>
            <person name="Burki F."/>
            <person name="Gruber A."/>
            <person name="Irimia M."/>
            <person name="Maruyama S."/>
            <person name="Arias M.C."/>
            <person name="Ball S.G."/>
            <person name="Gile G.H."/>
            <person name="Hirakawa Y."/>
            <person name="Hopkins J.F."/>
            <person name="Rensing S.A."/>
            <person name="Schmutz J."/>
            <person name="Symeonidi A."/>
            <person name="Elias M."/>
            <person name="Eveleigh R.J."/>
            <person name="Herman E.K."/>
            <person name="Klute M.J."/>
            <person name="Nakayama T."/>
            <person name="Obornik M."/>
            <person name="Reyes-Prieto A."/>
            <person name="Armbrust E.V."/>
            <person name="Aves S.J."/>
            <person name="Beiko R.G."/>
            <person name="Coutinho P."/>
            <person name="Dacks J.B."/>
            <person name="Durnford D.G."/>
            <person name="Fast N.M."/>
            <person name="Green B.R."/>
            <person name="Grisdale C."/>
            <person name="Hempe F."/>
            <person name="Henrissat B."/>
            <person name="Hoppner M.P."/>
            <person name="Ishida K.-I."/>
            <person name="Kim E."/>
            <person name="Koreny L."/>
            <person name="Kroth P.G."/>
            <person name="Liu Y."/>
            <person name="Malik S.-B."/>
            <person name="Maier U.G."/>
            <person name="McRose D."/>
            <person name="Mock T."/>
            <person name="Neilson J.A."/>
            <person name="Onodera N.T."/>
            <person name="Poole A.M."/>
            <person name="Pritham E.J."/>
            <person name="Richards T.A."/>
            <person name="Rocap G."/>
            <person name="Roy S.W."/>
            <person name="Sarai C."/>
            <person name="Schaack S."/>
            <person name="Shirato S."/>
            <person name="Slamovits C.H."/>
            <person name="Spencer D.F."/>
            <person name="Suzuki S."/>
            <person name="Worden A.Z."/>
            <person name="Zauner S."/>
            <person name="Barry K."/>
            <person name="Bell C."/>
            <person name="Bharti A.K."/>
            <person name="Crow J.A."/>
            <person name="Grimwood J."/>
            <person name="Kramer R."/>
            <person name="Lindquist E."/>
            <person name="Lucas S."/>
            <person name="Salamov A."/>
            <person name="McFadden G.I."/>
            <person name="Lane C.E."/>
            <person name="Keeling P.J."/>
            <person name="Gray M.W."/>
            <person name="Grigoriev I.V."/>
            <person name="Archibald J.M."/>
        </authorList>
    </citation>
    <scope>NUCLEOTIDE SEQUENCE</scope>
    <source>
        <strain evidence="5">CCMP2712</strain>
    </source>
</reference>
<feature type="region of interest" description="Disordered" evidence="1">
    <location>
        <begin position="155"/>
        <end position="175"/>
    </location>
</feature>
<dbReference type="RefSeq" id="XP_005831680.1">
    <property type="nucleotide sequence ID" value="XM_005831623.1"/>
</dbReference>
<gene>
    <name evidence="3" type="ORF">GUITHDRAFT_139624</name>
</gene>
<evidence type="ECO:0000313" key="3">
    <source>
        <dbReference type="EMBL" id="EKX44700.1"/>
    </source>
</evidence>
<dbReference type="EMBL" id="JH993003">
    <property type="protein sequence ID" value="EKX44700.1"/>
    <property type="molecule type" value="Genomic_DNA"/>
</dbReference>
<feature type="region of interest" description="Disordered" evidence="1">
    <location>
        <begin position="311"/>
        <end position="350"/>
    </location>
</feature>
<dbReference type="AlphaFoldDB" id="L1J9F4"/>
<feature type="compositionally biased region" description="Basic and acidic residues" evidence="1">
    <location>
        <begin position="339"/>
        <end position="348"/>
    </location>
</feature>
<dbReference type="HOGENOM" id="CLU_671666_0_0_1"/>
<evidence type="ECO:0000256" key="1">
    <source>
        <dbReference type="SAM" id="MobiDB-lite"/>
    </source>
</evidence>
<dbReference type="Proteomes" id="UP000011087">
    <property type="component" value="Unassembled WGS sequence"/>
</dbReference>
<dbReference type="CDD" id="cd04301">
    <property type="entry name" value="NAT_SF"/>
    <property type="match status" value="1"/>
</dbReference>
<accession>L1J9F4</accession>
<name>L1J9F4_GUITC</name>
<dbReference type="KEGG" id="gtt:GUITHDRAFT_139624"/>
<dbReference type="InterPro" id="IPR003034">
    <property type="entry name" value="SAP_dom"/>
</dbReference>
<reference evidence="3 5" key="1">
    <citation type="journal article" date="2012" name="Nature">
        <title>Algal genomes reveal evolutionary mosaicism and the fate of nucleomorphs.</title>
        <authorList>
            <consortium name="DOE Joint Genome Institute"/>
            <person name="Curtis B.A."/>
            <person name="Tanifuji G."/>
            <person name="Burki F."/>
            <person name="Gruber A."/>
            <person name="Irimia M."/>
            <person name="Maruyama S."/>
            <person name="Arias M.C."/>
            <person name="Ball S.G."/>
            <person name="Gile G.H."/>
            <person name="Hirakawa Y."/>
            <person name="Hopkins J.F."/>
            <person name="Kuo A."/>
            <person name="Rensing S.A."/>
            <person name="Schmutz J."/>
            <person name="Symeonidi A."/>
            <person name="Elias M."/>
            <person name="Eveleigh R.J."/>
            <person name="Herman E.K."/>
            <person name="Klute M.J."/>
            <person name="Nakayama T."/>
            <person name="Obornik M."/>
            <person name="Reyes-Prieto A."/>
            <person name="Armbrust E.V."/>
            <person name="Aves S.J."/>
            <person name="Beiko R.G."/>
            <person name="Coutinho P."/>
            <person name="Dacks J.B."/>
            <person name="Durnford D.G."/>
            <person name="Fast N.M."/>
            <person name="Green B.R."/>
            <person name="Grisdale C.J."/>
            <person name="Hempel F."/>
            <person name="Henrissat B."/>
            <person name="Hoppner M.P."/>
            <person name="Ishida K."/>
            <person name="Kim E."/>
            <person name="Koreny L."/>
            <person name="Kroth P.G."/>
            <person name="Liu Y."/>
            <person name="Malik S.B."/>
            <person name="Maier U.G."/>
            <person name="McRose D."/>
            <person name="Mock T."/>
            <person name="Neilson J.A."/>
            <person name="Onodera N.T."/>
            <person name="Poole A.M."/>
            <person name="Pritham E.J."/>
            <person name="Richards T.A."/>
            <person name="Rocap G."/>
            <person name="Roy S.W."/>
            <person name="Sarai C."/>
            <person name="Schaack S."/>
            <person name="Shirato S."/>
            <person name="Slamovits C.H."/>
            <person name="Spencer D.F."/>
            <person name="Suzuki S."/>
            <person name="Worden A.Z."/>
            <person name="Zauner S."/>
            <person name="Barry K."/>
            <person name="Bell C."/>
            <person name="Bharti A.K."/>
            <person name="Crow J.A."/>
            <person name="Grimwood J."/>
            <person name="Kramer R."/>
            <person name="Lindquist E."/>
            <person name="Lucas S."/>
            <person name="Salamov A."/>
            <person name="McFadden G.I."/>
            <person name="Lane C.E."/>
            <person name="Keeling P.J."/>
            <person name="Gray M.W."/>
            <person name="Grigoriev I.V."/>
            <person name="Archibald J.M."/>
        </authorList>
    </citation>
    <scope>NUCLEOTIDE SEQUENCE</scope>
    <source>
        <strain evidence="3 5">CCMP2712</strain>
    </source>
</reference>
<dbReference type="GeneID" id="17301414"/>
<organism evidence="3">
    <name type="scientific">Guillardia theta (strain CCMP2712)</name>
    <name type="common">Cryptophyte</name>
    <dbReference type="NCBI Taxonomy" id="905079"/>
    <lineage>
        <taxon>Eukaryota</taxon>
        <taxon>Cryptophyceae</taxon>
        <taxon>Pyrenomonadales</taxon>
        <taxon>Geminigeraceae</taxon>
        <taxon>Guillardia</taxon>
    </lineage>
</organism>
<protein>
    <recommendedName>
        <fullName evidence="2">SAP domain-containing protein</fullName>
    </recommendedName>
</protein>
<evidence type="ECO:0000259" key="2">
    <source>
        <dbReference type="PROSITE" id="PS50800"/>
    </source>
</evidence>